<dbReference type="Proteomes" id="UP000274822">
    <property type="component" value="Unassembled WGS sequence"/>
</dbReference>
<feature type="non-terminal residue" evidence="2">
    <location>
        <position position="1"/>
    </location>
</feature>
<feature type="compositionally biased region" description="Basic and acidic residues" evidence="1">
    <location>
        <begin position="72"/>
        <end position="89"/>
    </location>
</feature>
<keyword evidence="3" id="KW-1185">Reference proteome</keyword>
<dbReference type="EMBL" id="RBNJ01000372">
    <property type="protein sequence ID" value="RUS34673.1"/>
    <property type="molecule type" value="Genomic_DNA"/>
</dbReference>
<sequence length="89" mass="9896">TTHRPLAQSVPLSIQKLYRRAPLQASVEQAGQTMSWNRPIICACEISAAADRRANRESQPYNERASTVGRNEGCRASKDDQEASERPGR</sequence>
<feature type="compositionally biased region" description="Polar residues" evidence="1">
    <location>
        <begin position="57"/>
        <end position="69"/>
    </location>
</feature>
<proteinExistence type="predicted"/>
<name>A0A433QXX8_9FUNG</name>
<evidence type="ECO:0000313" key="2">
    <source>
        <dbReference type="EMBL" id="RUS34673.1"/>
    </source>
</evidence>
<dbReference type="AlphaFoldDB" id="A0A433QXX8"/>
<gene>
    <name evidence="2" type="ORF">BC938DRAFT_479193</name>
</gene>
<organism evidence="2 3">
    <name type="scientific">Jimgerdemannia flammicorona</name>
    <dbReference type="NCBI Taxonomy" id="994334"/>
    <lineage>
        <taxon>Eukaryota</taxon>
        <taxon>Fungi</taxon>
        <taxon>Fungi incertae sedis</taxon>
        <taxon>Mucoromycota</taxon>
        <taxon>Mucoromycotina</taxon>
        <taxon>Endogonomycetes</taxon>
        <taxon>Endogonales</taxon>
        <taxon>Endogonaceae</taxon>
        <taxon>Jimgerdemannia</taxon>
    </lineage>
</organism>
<feature type="region of interest" description="Disordered" evidence="1">
    <location>
        <begin position="52"/>
        <end position="89"/>
    </location>
</feature>
<reference evidence="2 3" key="1">
    <citation type="journal article" date="2018" name="New Phytol.">
        <title>Phylogenomics of Endogonaceae and evolution of mycorrhizas within Mucoromycota.</title>
        <authorList>
            <person name="Chang Y."/>
            <person name="Desiro A."/>
            <person name="Na H."/>
            <person name="Sandor L."/>
            <person name="Lipzen A."/>
            <person name="Clum A."/>
            <person name="Barry K."/>
            <person name="Grigoriev I.V."/>
            <person name="Martin F.M."/>
            <person name="Stajich J.E."/>
            <person name="Smith M.E."/>
            <person name="Bonito G."/>
            <person name="Spatafora J.W."/>
        </authorList>
    </citation>
    <scope>NUCLEOTIDE SEQUENCE [LARGE SCALE GENOMIC DNA]</scope>
    <source>
        <strain evidence="2 3">AD002</strain>
    </source>
</reference>
<accession>A0A433QXX8</accession>
<protein>
    <submittedName>
        <fullName evidence="2">Uncharacterized protein</fullName>
    </submittedName>
</protein>
<evidence type="ECO:0000313" key="3">
    <source>
        <dbReference type="Proteomes" id="UP000274822"/>
    </source>
</evidence>
<evidence type="ECO:0000256" key="1">
    <source>
        <dbReference type="SAM" id="MobiDB-lite"/>
    </source>
</evidence>
<comment type="caution">
    <text evidence="2">The sequence shown here is derived from an EMBL/GenBank/DDBJ whole genome shotgun (WGS) entry which is preliminary data.</text>
</comment>